<proteinExistence type="predicted"/>
<dbReference type="EMBL" id="ANIZ01001749">
    <property type="protein sequence ID" value="ETI44955.1"/>
    <property type="molecule type" value="Genomic_DNA"/>
</dbReference>
<keyword evidence="2" id="KW-1185">Reference proteome</keyword>
<dbReference type="Proteomes" id="UP000018721">
    <property type="component" value="Unassembled WGS sequence"/>
</dbReference>
<sequence length="75" mass="8503">MVESRCITIQANDESNIPTLFRRNNNYSAVVKIVTTHALKKTDERWAKARDIVVHNLDRSKLLGGYIAARAFTIS</sequence>
<protein>
    <submittedName>
        <fullName evidence="1">Uncharacterized protein</fullName>
    </submittedName>
</protein>
<dbReference type="AlphaFoldDB" id="V9F0A0"/>
<dbReference type="HOGENOM" id="CLU_2676466_0_0_1"/>
<reference evidence="1 2" key="1">
    <citation type="submission" date="2013-11" db="EMBL/GenBank/DDBJ databases">
        <title>The Genome Sequence of Phytophthora parasitica P1569.</title>
        <authorList>
            <consortium name="The Broad Institute Genomics Platform"/>
            <person name="Russ C."/>
            <person name="Tyler B."/>
            <person name="Panabieres F."/>
            <person name="Shan W."/>
            <person name="Tripathy S."/>
            <person name="Grunwald N."/>
            <person name="Machado M."/>
            <person name="Johnson C.S."/>
            <person name="Arredondo F."/>
            <person name="Hong C."/>
            <person name="Coffey M."/>
            <person name="Young S.K."/>
            <person name="Zeng Q."/>
            <person name="Gargeya S."/>
            <person name="Fitzgerald M."/>
            <person name="Abouelleil A."/>
            <person name="Alvarado L."/>
            <person name="Chapman S.B."/>
            <person name="Gainer-Dewar J."/>
            <person name="Goldberg J."/>
            <person name="Griggs A."/>
            <person name="Gujja S."/>
            <person name="Hansen M."/>
            <person name="Howarth C."/>
            <person name="Imamovic A."/>
            <person name="Ireland A."/>
            <person name="Larimer J."/>
            <person name="McCowan C."/>
            <person name="Murphy C."/>
            <person name="Pearson M."/>
            <person name="Poon T.W."/>
            <person name="Priest M."/>
            <person name="Roberts A."/>
            <person name="Saif S."/>
            <person name="Shea T."/>
            <person name="Sykes S."/>
            <person name="Wortman J."/>
            <person name="Nusbaum C."/>
            <person name="Birren B."/>
        </authorList>
    </citation>
    <scope>NUCLEOTIDE SEQUENCE [LARGE SCALE GENOMIC DNA]</scope>
    <source>
        <strain evidence="1 2">P1569</strain>
    </source>
</reference>
<gene>
    <name evidence="1" type="ORF">F443_10399</name>
</gene>
<evidence type="ECO:0000313" key="1">
    <source>
        <dbReference type="EMBL" id="ETI44955.1"/>
    </source>
</evidence>
<accession>V9F0A0</accession>
<comment type="caution">
    <text evidence="1">The sequence shown here is derived from an EMBL/GenBank/DDBJ whole genome shotgun (WGS) entry which is preliminary data.</text>
</comment>
<evidence type="ECO:0000313" key="2">
    <source>
        <dbReference type="Proteomes" id="UP000018721"/>
    </source>
</evidence>
<organism evidence="1 2">
    <name type="scientific">Phytophthora nicotianae P1569</name>
    <dbReference type="NCBI Taxonomy" id="1317065"/>
    <lineage>
        <taxon>Eukaryota</taxon>
        <taxon>Sar</taxon>
        <taxon>Stramenopiles</taxon>
        <taxon>Oomycota</taxon>
        <taxon>Peronosporomycetes</taxon>
        <taxon>Peronosporales</taxon>
        <taxon>Peronosporaceae</taxon>
        <taxon>Phytophthora</taxon>
    </lineage>
</organism>
<name>V9F0A0_PHYNI</name>